<dbReference type="FunFam" id="2.10.230.10:FF:000002">
    <property type="entry name" value="Molecular chaperone DnaJ"/>
    <property type="match status" value="1"/>
</dbReference>
<comment type="cofactor">
    <cofactor evidence="11">
        <name>Zn(2+)</name>
        <dbReference type="ChEBI" id="CHEBI:29105"/>
    </cofactor>
    <text evidence="11">Binds 2 Zn(2+) ions per monomer.</text>
</comment>
<dbReference type="NCBIfam" id="NF008035">
    <property type="entry name" value="PRK10767.1"/>
    <property type="match status" value="1"/>
</dbReference>
<dbReference type="RefSeq" id="WP_154543701.1">
    <property type="nucleotide sequence ID" value="NZ_JAQYQY010000025.1"/>
</dbReference>
<evidence type="ECO:0000256" key="2">
    <source>
        <dbReference type="ARBA" id="ARBA00022705"/>
    </source>
</evidence>
<evidence type="ECO:0000256" key="9">
    <source>
        <dbReference type="ARBA" id="ARBA00061004"/>
    </source>
</evidence>
<dbReference type="CDD" id="cd06257">
    <property type="entry name" value="DnaJ"/>
    <property type="match status" value="1"/>
</dbReference>
<evidence type="ECO:0000259" key="14">
    <source>
        <dbReference type="PROSITE" id="PS50076"/>
    </source>
</evidence>
<dbReference type="GO" id="GO:0005737">
    <property type="term" value="C:cytoplasm"/>
    <property type="evidence" value="ECO:0007669"/>
    <property type="project" value="UniProtKB-SubCell"/>
</dbReference>
<feature type="binding site" evidence="11">
    <location>
        <position position="196"/>
    </location>
    <ligand>
        <name>Zn(2+)</name>
        <dbReference type="ChEBI" id="CHEBI:29105"/>
        <label>1</label>
    </ligand>
</feature>
<evidence type="ECO:0000256" key="1">
    <source>
        <dbReference type="ARBA" id="ARBA00022490"/>
    </source>
</evidence>
<dbReference type="GO" id="GO:0006260">
    <property type="term" value="P:DNA replication"/>
    <property type="evidence" value="ECO:0007669"/>
    <property type="project" value="UniProtKB-KW"/>
</dbReference>
<evidence type="ECO:0000256" key="4">
    <source>
        <dbReference type="ARBA" id="ARBA00022737"/>
    </source>
</evidence>
<keyword evidence="1 11" id="KW-0963">Cytoplasm</keyword>
<dbReference type="HAMAP" id="MF_01152">
    <property type="entry name" value="DnaJ"/>
    <property type="match status" value="1"/>
</dbReference>
<keyword evidence="4 11" id="KW-0677">Repeat</keyword>
<keyword evidence="7 11" id="KW-0346">Stress response</keyword>
<feature type="compositionally biased region" description="Gly residues" evidence="13">
    <location>
        <begin position="358"/>
        <end position="391"/>
    </location>
</feature>
<dbReference type="GO" id="GO:0009408">
    <property type="term" value="P:response to heat"/>
    <property type="evidence" value="ECO:0007669"/>
    <property type="project" value="InterPro"/>
</dbReference>
<dbReference type="Gene3D" id="2.60.260.20">
    <property type="entry name" value="Urease metallochaperone UreE, N-terminal domain"/>
    <property type="match status" value="2"/>
</dbReference>
<comment type="function">
    <text evidence="11">Participates actively in the response to hyperosmotic and heat shock by preventing the aggregation of stress-denatured proteins and by disaggregating proteins, also in an autonomous, DnaK-independent fashion. Unfolded proteins bind initially to DnaJ; upon interaction with the DnaJ-bound protein, DnaK hydrolyzes its bound ATP, resulting in the formation of a stable complex. GrpE releases ADP from DnaK; ATP binding to DnaK triggers the release of the substrate protein, thus completing the reaction cycle. Several rounds of ATP-dependent interactions between DnaJ, DnaK and GrpE are required for fully efficient folding. Also involved, together with DnaK and GrpE, in the DNA replication of plasmids through activation of initiation proteins.</text>
</comment>
<dbReference type="InterPro" id="IPR012724">
    <property type="entry name" value="DnaJ"/>
</dbReference>
<evidence type="ECO:0000313" key="16">
    <source>
        <dbReference type="EMBL" id="MST49252.1"/>
    </source>
</evidence>
<dbReference type="PROSITE" id="PS00636">
    <property type="entry name" value="DNAJ_1"/>
    <property type="match status" value="1"/>
</dbReference>
<keyword evidence="3 11" id="KW-0479">Metal-binding</keyword>
<comment type="similarity">
    <text evidence="9 11">Belongs to the DnaJ family.</text>
</comment>
<name>A0A7K0K191_9ACTO</name>
<dbReference type="GO" id="GO:0042026">
    <property type="term" value="P:protein refolding"/>
    <property type="evidence" value="ECO:0007669"/>
    <property type="project" value="TreeGrafter"/>
</dbReference>
<dbReference type="GO" id="GO:0008270">
    <property type="term" value="F:zinc ion binding"/>
    <property type="evidence" value="ECO:0007669"/>
    <property type="project" value="UniProtKB-UniRule"/>
</dbReference>
<keyword evidence="2 11" id="KW-0235">DNA replication</keyword>
<dbReference type="CDD" id="cd10747">
    <property type="entry name" value="DnaJ_C"/>
    <property type="match status" value="1"/>
</dbReference>
<dbReference type="InterPro" id="IPR001623">
    <property type="entry name" value="DnaJ_domain"/>
</dbReference>
<evidence type="ECO:0000256" key="8">
    <source>
        <dbReference type="ARBA" id="ARBA00023186"/>
    </source>
</evidence>
<dbReference type="SUPFAM" id="SSF57938">
    <property type="entry name" value="DnaJ/Hsp40 cysteine-rich domain"/>
    <property type="match status" value="1"/>
</dbReference>
<evidence type="ECO:0000256" key="12">
    <source>
        <dbReference type="PROSITE-ProRule" id="PRU00546"/>
    </source>
</evidence>
<feature type="binding site" evidence="11">
    <location>
        <position position="139"/>
    </location>
    <ligand>
        <name>Zn(2+)</name>
        <dbReference type="ChEBI" id="CHEBI:29105"/>
        <label>1</label>
    </ligand>
</feature>
<dbReference type="InterPro" id="IPR018253">
    <property type="entry name" value="DnaJ_domain_CS"/>
</dbReference>
<evidence type="ECO:0000259" key="15">
    <source>
        <dbReference type="PROSITE" id="PS51188"/>
    </source>
</evidence>
<dbReference type="AlphaFoldDB" id="A0A7K0K191"/>
<keyword evidence="8 11" id="KW-0143">Chaperone</keyword>
<dbReference type="SUPFAM" id="SSF46565">
    <property type="entry name" value="Chaperone J-domain"/>
    <property type="match status" value="1"/>
</dbReference>
<dbReference type="GO" id="GO:0031072">
    <property type="term" value="F:heat shock protein binding"/>
    <property type="evidence" value="ECO:0007669"/>
    <property type="project" value="InterPro"/>
</dbReference>
<evidence type="ECO:0000313" key="17">
    <source>
        <dbReference type="Proteomes" id="UP000442535"/>
    </source>
</evidence>
<dbReference type="InterPro" id="IPR001305">
    <property type="entry name" value="HSP_DnaJ_Cys-rich_dom"/>
</dbReference>
<dbReference type="GO" id="GO:0051082">
    <property type="term" value="F:unfolded protein binding"/>
    <property type="evidence" value="ECO:0007669"/>
    <property type="project" value="UniProtKB-UniRule"/>
</dbReference>
<dbReference type="CDD" id="cd10719">
    <property type="entry name" value="DnaJ_zf"/>
    <property type="match status" value="1"/>
</dbReference>
<dbReference type="FunFam" id="2.60.260.20:FF:000005">
    <property type="entry name" value="Chaperone protein dnaJ 1, mitochondrial"/>
    <property type="match status" value="1"/>
</dbReference>
<accession>A0A7K0K191</accession>
<dbReference type="PROSITE" id="PS51188">
    <property type="entry name" value="ZF_CR"/>
    <property type="match status" value="1"/>
</dbReference>
<feature type="binding site" evidence="11">
    <location>
        <position position="193"/>
    </location>
    <ligand>
        <name>Zn(2+)</name>
        <dbReference type="ChEBI" id="CHEBI:29105"/>
        <label>1</label>
    </ligand>
</feature>
<dbReference type="InterPro" id="IPR036410">
    <property type="entry name" value="HSP_DnaJ_Cys-rich_dom_sf"/>
</dbReference>
<feature type="domain" description="CR-type" evidence="15">
    <location>
        <begin position="123"/>
        <end position="205"/>
    </location>
</feature>
<reference evidence="16 17" key="1">
    <citation type="submission" date="2019-08" db="EMBL/GenBank/DDBJ databases">
        <title>In-depth cultivation of the pig gut microbiome towards novel bacterial diversity and tailored functional studies.</title>
        <authorList>
            <person name="Wylensek D."/>
            <person name="Hitch T.C.A."/>
            <person name="Clavel T."/>
        </authorList>
    </citation>
    <scope>NUCLEOTIDE SEQUENCE [LARGE SCALE GENOMIC DNA]</scope>
    <source>
        <strain evidence="16 17">RF-GAM-744-WT-7</strain>
    </source>
</reference>
<comment type="subunit">
    <text evidence="11">Homodimer.</text>
</comment>
<dbReference type="PANTHER" id="PTHR43096">
    <property type="entry name" value="DNAJ HOMOLOG 1, MITOCHONDRIAL-RELATED"/>
    <property type="match status" value="1"/>
</dbReference>
<protein>
    <recommendedName>
        <fullName evidence="10 11">Chaperone protein DnaJ</fullName>
    </recommendedName>
</protein>
<evidence type="ECO:0000256" key="6">
    <source>
        <dbReference type="ARBA" id="ARBA00022833"/>
    </source>
</evidence>
<dbReference type="InterPro" id="IPR036869">
    <property type="entry name" value="J_dom_sf"/>
</dbReference>
<sequence length="400" mass="41434">MSDYYETLGVSRNATQDEIKKAYRHLARKLHPDVAGPEAEDQFKEVTAAYEVLSNPDKRAQYDLGGSGFTGMGGASAAGFGFADILQEFFNAASGGGGPTPRGSRGQDILTTIDVSLEDVAFGATRELKINTFVKCKTCKGTCCAPGTHPETCKTCGGSGTVQRMARSFLGQVMTTAPCQTCGGHGTVIAHPCPDCSGEGRVRATRKIKVEVPAGVENGTRIRLSGEGEAGPAGGPGGDLYVEIHELPHQVLQRRGDDLHTRLRIPMTAAALGTKFELETLDGKRTITVDPGSQPDGVINLKGLGVGRLQRAGRGDLYVHLDVEVPTDLDRRQRELLVELARLRGEDSEGFIDAAAGGPTGAGGAGFGGSGFSGSGAGGSTGAGSAGGSSGSGARRRRGN</sequence>
<feature type="region of interest" description="Disordered" evidence="13">
    <location>
        <begin position="354"/>
        <end position="400"/>
    </location>
</feature>
<evidence type="ECO:0000256" key="5">
    <source>
        <dbReference type="ARBA" id="ARBA00022771"/>
    </source>
</evidence>
<dbReference type="InterPro" id="IPR008971">
    <property type="entry name" value="HSP40/DnaJ_pept-bd"/>
</dbReference>
<evidence type="ECO:0000256" key="7">
    <source>
        <dbReference type="ARBA" id="ARBA00023016"/>
    </source>
</evidence>
<comment type="caution">
    <text evidence="11">Lacks conserved residue(s) required for the propagation of feature annotation.</text>
</comment>
<proteinExistence type="inferred from homology"/>
<comment type="caution">
    <text evidence="16">The sequence shown here is derived from an EMBL/GenBank/DDBJ whole genome shotgun (WGS) entry which is preliminary data.</text>
</comment>
<evidence type="ECO:0000256" key="10">
    <source>
        <dbReference type="ARBA" id="ARBA00067609"/>
    </source>
</evidence>
<comment type="subcellular location">
    <subcellularLocation>
        <location evidence="11">Cytoplasm</location>
    </subcellularLocation>
</comment>
<dbReference type="Pfam" id="PF01556">
    <property type="entry name" value="DnaJ_C"/>
    <property type="match status" value="1"/>
</dbReference>
<dbReference type="InterPro" id="IPR002939">
    <property type="entry name" value="DnaJ_C"/>
</dbReference>
<dbReference type="GO" id="GO:0005524">
    <property type="term" value="F:ATP binding"/>
    <property type="evidence" value="ECO:0007669"/>
    <property type="project" value="InterPro"/>
</dbReference>
<feature type="binding site" evidence="11">
    <location>
        <position position="179"/>
    </location>
    <ligand>
        <name>Zn(2+)</name>
        <dbReference type="ChEBI" id="CHEBI:29105"/>
        <label>2</label>
    </ligand>
</feature>
<keyword evidence="6 11" id="KW-0862">Zinc</keyword>
<feature type="binding site" evidence="11">
    <location>
        <position position="153"/>
    </location>
    <ligand>
        <name>Zn(2+)</name>
        <dbReference type="ChEBI" id="CHEBI:29105"/>
        <label>2</label>
    </ligand>
</feature>
<dbReference type="Pfam" id="PF00226">
    <property type="entry name" value="DnaJ"/>
    <property type="match status" value="1"/>
</dbReference>
<dbReference type="PRINTS" id="PR00625">
    <property type="entry name" value="JDOMAIN"/>
</dbReference>
<dbReference type="EMBL" id="VUMY01000004">
    <property type="protein sequence ID" value="MST49252.1"/>
    <property type="molecule type" value="Genomic_DNA"/>
</dbReference>
<dbReference type="Pfam" id="PF00684">
    <property type="entry name" value="DnaJ_CXXCXGXG"/>
    <property type="match status" value="1"/>
</dbReference>
<dbReference type="Gene3D" id="1.10.287.110">
    <property type="entry name" value="DnaJ domain"/>
    <property type="match status" value="1"/>
</dbReference>
<feature type="zinc finger region" description="CR-type" evidence="12">
    <location>
        <begin position="123"/>
        <end position="205"/>
    </location>
</feature>
<organism evidence="16 17">
    <name type="scientific">Mobiluncus porci</name>
    <dbReference type="NCBI Taxonomy" id="2652278"/>
    <lineage>
        <taxon>Bacteria</taxon>
        <taxon>Bacillati</taxon>
        <taxon>Actinomycetota</taxon>
        <taxon>Actinomycetes</taxon>
        <taxon>Actinomycetales</taxon>
        <taxon>Actinomycetaceae</taxon>
        <taxon>Mobiluncus</taxon>
    </lineage>
</organism>
<evidence type="ECO:0000256" key="13">
    <source>
        <dbReference type="SAM" id="MobiDB-lite"/>
    </source>
</evidence>
<dbReference type="PANTHER" id="PTHR43096:SF48">
    <property type="entry name" value="CHAPERONE PROTEIN DNAJ"/>
    <property type="match status" value="1"/>
</dbReference>
<keyword evidence="17" id="KW-1185">Reference proteome</keyword>
<evidence type="ECO:0000256" key="11">
    <source>
        <dbReference type="HAMAP-Rule" id="MF_01152"/>
    </source>
</evidence>
<feature type="domain" description="J" evidence="14">
    <location>
        <begin position="3"/>
        <end position="66"/>
    </location>
</feature>
<feature type="binding site" evidence="11">
    <location>
        <position position="136"/>
    </location>
    <ligand>
        <name>Zn(2+)</name>
        <dbReference type="ChEBI" id="CHEBI:29105"/>
        <label>1</label>
    </ligand>
</feature>
<dbReference type="Gene3D" id="2.10.230.10">
    <property type="entry name" value="Heat shock protein DnaJ, cysteine-rich domain"/>
    <property type="match status" value="1"/>
</dbReference>
<feature type="binding site" evidence="11">
    <location>
        <position position="182"/>
    </location>
    <ligand>
        <name>Zn(2+)</name>
        <dbReference type="ChEBI" id="CHEBI:29105"/>
        <label>2</label>
    </ligand>
</feature>
<dbReference type="SUPFAM" id="SSF49493">
    <property type="entry name" value="HSP40/DnaJ peptide-binding domain"/>
    <property type="match status" value="2"/>
</dbReference>
<dbReference type="Proteomes" id="UP000442535">
    <property type="component" value="Unassembled WGS sequence"/>
</dbReference>
<feature type="binding site" evidence="11">
    <location>
        <position position="156"/>
    </location>
    <ligand>
        <name>Zn(2+)</name>
        <dbReference type="ChEBI" id="CHEBI:29105"/>
        <label>2</label>
    </ligand>
</feature>
<dbReference type="SMART" id="SM00271">
    <property type="entry name" value="DnaJ"/>
    <property type="match status" value="1"/>
</dbReference>
<evidence type="ECO:0000256" key="3">
    <source>
        <dbReference type="ARBA" id="ARBA00022723"/>
    </source>
</evidence>
<gene>
    <name evidence="11 16" type="primary">dnaJ</name>
    <name evidence="16" type="ORF">FYJ63_03190</name>
</gene>
<dbReference type="PROSITE" id="PS50076">
    <property type="entry name" value="DNAJ_2"/>
    <property type="match status" value="1"/>
</dbReference>
<keyword evidence="5 11" id="KW-0863">Zinc-finger</keyword>
<comment type="domain">
    <text evidence="11">The J domain is necessary and sufficient to stimulate DnaK ATPase activity. Zinc center 1 plays an important role in the autonomous, DnaK-independent chaperone activity of DnaJ. Zinc center 2 is essential for interaction with DnaK and for DnaJ activity.</text>
</comment>